<dbReference type="PANTHER" id="PTHR48103">
    <property type="entry name" value="MIDASIN-RELATED"/>
    <property type="match status" value="1"/>
</dbReference>
<comment type="caution">
    <text evidence="4">The sequence shown here is derived from an EMBL/GenBank/DDBJ whole genome shotgun (WGS) entry which is preliminary data.</text>
</comment>
<evidence type="ECO:0000256" key="1">
    <source>
        <dbReference type="ARBA" id="ARBA00022741"/>
    </source>
</evidence>
<feature type="non-terminal residue" evidence="4">
    <location>
        <position position="1"/>
    </location>
</feature>
<accession>A0AAD5GCX0</accession>
<dbReference type="InterPro" id="IPR027417">
    <property type="entry name" value="P-loop_NTPase"/>
</dbReference>
<organism evidence="4 5">
    <name type="scientific">Ambrosia artemisiifolia</name>
    <name type="common">Common ragweed</name>
    <dbReference type="NCBI Taxonomy" id="4212"/>
    <lineage>
        <taxon>Eukaryota</taxon>
        <taxon>Viridiplantae</taxon>
        <taxon>Streptophyta</taxon>
        <taxon>Embryophyta</taxon>
        <taxon>Tracheophyta</taxon>
        <taxon>Spermatophyta</taxon>
        <taxon>Magnoliopsida</taxon>
        <taxon>eudicotyledons</taxon>
        <taxon>Gunneridae</taxon>
        <taxon>Pentapetalae</taxon>
        <taxon>asterids</taxon>
        <taxon>campanulids</taxon>
        <taxon>Asterales</taxon>
        <taxon>Asteraceae</taxon>
        <taxon>Asteroideae</taxon>
        <taxon>Heliantheae alliance</taxon>
        <taxon>Heliantheae</taxon>
        <taxon>Ambrosia</taxon>
    </lineage>
</organism>
<dbReference type="GO" id="GO:0000055">
    <property type="term" value="P:ribosomal large subunit export from nucleus"/>
    <property type="evidence" value="ECO:0007669"/>
    <property type="project" value="TreeGrafter"/>
</dbReference>
<dbReference type="InterPro" id="IPR040848">
    <property type="entry name" value="AAA_lid_7"/>
</dbReference>
<dbReference type="EMBL" id="JAMZMK010009435">
    <property type="protein sequence ID" value="KAI7735791.1"/>
    <property type="molecule type" value="Genomic_DNA"/>
</dbReference>
<evidence type="ECO:0000313" key="4">
    <source>
        <dbReference type="EMBL" id="KAI7735791.1"/>
    </source>
</evidence>
<protein>
    <recommendedName>
        <fullName evidence="3">Midasin AAA lid domain-containing protein</fullName>
    </recommendedName>
</protein>
<reference evidence="4" key="1">
    <citation type="submission" date="2022-06" db="EMBL/GenBank/DDBJ databases">
        <title>Uncovering the hologenomic basis of an extraordinary plant invasion.</title>
        <authorList>
            <person name="Bieker V.C."/>
            <person name="Martin M.D."/>
            <person name="Gilbert T."/>
            <person name="Hodgins K."/>
            <person name="Battlay P."/>
            <person name="Petersen B."/>
            <person name="Wilson J."/>
        </authorList>
    </citation>
    <scope>NUCLEOTIDE SEQUENCE</scope>
    <source>
        <strain evidence="4">AA19_3_7</strain>
        <tissue evidence="4">Leaf</tissue>
    </source>
</reference>
<dbReference type="SUPFAM" id="SSF52540">
    <property type="entry name" value="P-loop containing nucleoside triphosphate hydrolases"/>
    <property type="match status" value="1"/>
</dbReference>
<keyword evidence="2" id="KW-0067">ATP-binding</keyword>
<dbReference type="Gene3D" id="3.40.50.300">
    <property type="entry name" value="P-loop containing nucleotide triphosphate hydrolases"/>
    <property type="match status" value="1"/>
</dbReference>
<dbReference type="GO" id="GO:0005524">
    <property type="term" value="F:ATP binding"/>
    <property type="evidence" value="ECO:0007669"/>
    <property type="project" value="UniProtKB-KW"/>
</dbReference>
<dbReference type="GO" id="GO:0030687">
    <property type="term" value="C:preribosome, large subunit precursor"/>
    <property type="evidence" value="ECO:0007669"/>
    <property type="project" value="TreeGrafter"/>
</dbReference>
<dbReference type="Proteomes" id="UP001206925">
    <property type="component" value="Unassembled WGS sequence"/>
</dbReference>
<dbReference type="PANTHER" id="PTHR48103:SF2">
    <property type="entry name" value="MIDASIN"/>
    <property type="match status" value="1"/>
</dbReference>
<name>A0AAD5GCX0_AMBAR</name>
<dbReference type="AlphaFoldDB" id="A0AAD5GCX0"/>
<feature type="domain" description="Midasin AAA lid" evidence="3">
    <location>
        <begin position="68"/>
        <end position="124"/>
    </location>
</feature>
<keyword evidence="5" id="KW-1185">Reference proteome</keyword>
<evidence type="ECO:0000259" key="3">
    <source>
        <dbReference type="Pfam" id="PF17867"/>
    </source>
</evidence>
<proteinExistence type="predicted"/>
<gene>
    <name evidence="4" type="ORF">M8C21_000553</name>
</gene>
<dbReference type="GO" id="GO:0000027">
    <property type="term" value="P:ribosomal large subunit assembly"/>
    <property type="evidence" value="ECO:0007669"/>
    <property type="project" value="TreeGrafter"/>
</dbReference>
<sequence length="137" mass="15763">GLNAILDHRAEVFIPELGHTFKCPSSFRVFACQNPSNQGGGRKGLPKSFLNRFTKVYVDELVDEDHLFICSSLYPSIQVPLLSKLIAFNKRLYEDTMIHHKFGQSGFPWEFNLRDIIRSCQIIEGFILYLLSFIYTS</sequence>
<evidence type="ECO:0000256" key="2">
    <source>
        <dbReference type="ARBA" id="ARBA00022840"/>
    </source>
</evidence>
<dbReference type="GO" id="GO:0005634">
    <property type="term" value="C:nucleus"/>
    <property type="evidence" value="ECO:0007669"/>
    <property type="project" value="TreeGrafter"/>
</dbReference>
<evidence type="ECO:0000313" key="5">
    <source>
        <dbReference type="Proteomes" id="UP001206925"/>
    </source>
</evidence>
<keyword evidence="1" id="KW-0547">Nucleotide-binding</keyword>
<dbReference type="Pfam" id="PF17867">
    <property type="entry name" value="AAA_lid_7"/>
    <property type="match status" value="1"/>
</dbReference>